<dbReference type="InterPro" id="IPR026126">
    <property type="entry name" value="BABAM1"/>
</dbReference>
<proteinExistence type="predicted"/>
<organism evidence="6 7">
    <name type="scientific">Phytophthora oleae</name>
    <dbReference type="NCBI Taxonomy" id="2107226"/>
    <lineage>
        <taxon>Eukaryota</taxon>
        <taxon>Sar</taxon>
        <taxon>Stramenopiles</taxon>
        <taxon>Oomycota</taxon>
        <taxon>Peronosporomycetes</taxon>
        <taxon>Peronosporales</taxon>
        <taxon>Peronosporaceae</taxon>
        <taxon>Phytophthora</taxon>
    </lineage>
</organism>
<evidence type="ECO:0000256" key="4">
    <source>
        <dbReference type="ARBA" id="ARBA00023204"/>
    </source>
</evidence>
<dbReference type="AlphaFoldDB" id="A0ABD3FRG0"/>
<dbReference type="GO" id="GO:0006281">
    <property type="term" value="P:DNA repair"/>
    <property type="evidence" value="ECO:0007669"/>
    <property type="project" value="UniProtKB-KW"/>
</dbReference>
<sequence length="247" mass="27455">MEVSPTLDDAQALRQVTLADEHLMICLCGVDVENDADARVLQEAVQKIIRIKLQMGSSHQLSLARAQGSQLVVEQEFTRDVNALVAAVPRLLCSAGHDDVVLDSLLAHAARYFGAQREMDRQGPSSFRLLFVYRQVKQTPQLHISQSEVSLAFTNDPACHLDVIYWHQDVPLEAAQHVFDQLCEYDNTNPLAKFYFLEVGAAAERLHQALVLMLSHPAHRMSQNAAEQLLGSWFSPTKGIDSLGQQG</sequence>
<comment type="subcellular location">
    <subcellularLocation>
        <location evidence="1">Nucleus</location>
    </subcellularLocation>
</comment>
<evidence type="ECO:0000313" key="7">
    <source>
        <dbReference type="Proteomes" id="UP001632037"/>
    </source>
</evidence>
<keyword evidence="2" id="KW-0963">Cytoplasm</keyword>
<dbReference type="PANTHER" id="PTHR15660">
    <property type="entry name" value="BRISC AND BRCA1-A COMPLEX MEMBER 1"/>
    <property type="match status" value="1"/>
</dbReference>
<name>A0ABD3FRG0_9STRA</name>
<protein>
    <recommendedName>
        <fullName evidence="8">FERM domain-containing protein</fullName>
    </recommendedName>
</protein>
<dbReference type="EMBL" id="JBIMZQ010000011">
    <property type="protein sequence ID" value="KAL3668330.1"/>
    <property type="molecule type" value="Genomic_DNA"/>
</dbReference>
<keyword evidence="5" id="KW-0539">Nucleus</keyword>
<evidence type="ECO:0000256" key="1">
    <source>
        <dbReference type="ARBA" id="ARBA00004123"/>
    </source>
</evidence>
<dbReference type="GO" id="GO:0005634">
    <property type="term" value="C:nucleus"/>
    <property type="evidence" value="ECO:0007669"/>
    <property type="project" value="UniProtKB-SubCell"/>
</dbReference>
<dbReference type="Proteomes" id="UP001632037">
    <property type="component" value="Unassembled WGS sequence"/>
</dbReference>
<keyword evidence="3" id="KW-0227">DNA damage</keyword>
<evidence type="ECO:0000256" key="5">
    <source>
        <dbReference type="ARBA" id="ARBA00023242"/>
    </source>
</evidence>
<dbReference type="CDD" id="cd21502">
    <property type="entry name" value="vWA_BABAM1"/>
    <property type="match status" value="1"/>
</dbReference>
<keyword evidence="7" id="KW-1185">Reference proteome</keyword>
<gene>
    <name evidence="6" type="ORF">V7S43_006421</name>
</gene>
<accession>A0ABD3FRG0</accession>
<keyword evidence="4" id="KW-0234">DNA repair</keyword>
<reference evidence="6 7" key="1">
    <citation type="submission" date="2024-09" db="EMBL/GenBank/DDBJ databases">
        <title>Genome sequencing and assembly of Phytophthora oleae, isolate VK10A, causative agent of rot of olive drupes.</title>
        <authorList>
            <person name="Conti Taguali S."/>
            <person name="Riolo M."/>
            <person name="La Spada F."/>
            <person name="Cacciola S.O."/>
            <person name="Dionisio G."/>
        </authorList>
    </citation>
    <scope>NUCLEOTIDE SEQUENCE [LARGE SCALE GENOMIC DNA]</scope>
    <source>
        <strain evidence="6 7">VK10A</strain>
    </source>
</reference>
<dbReference type="PANTHER" id="PTHR15660:SF1">
    <property type="entry name" value="BRISC AND BRCA1-A COMPLEX MEMBER 1"/>
    <property type="match status" value="1"/>
</dbReference>
<evidence type="ECO:0000256" key="2">
    <source>
        <dbReference type="ARBA" id="ARBA00022490"/>
    </source>
</evidence>
<evidence type="ECO:0008006" key="8">
    <source>
        <dbReference type="Google" id="ProtNLM"/>
    </source>
</evidence>
<evidence type="ECO:0000256" key="3">
    <source>
        <dbReference type="ARBA" id="ARBA00022763"/>
    </source>
</evidence>
<comment type="caution">
    <text evidence="6">The sequence shown here is derived from an EMBL/GenBank/DDBJ whole genome shotgun (WGS) entry which is preliminary data.</text>
</comment>
<evidence type="ECO:0000313" key="6">
    <source>
        <dbReference type="EMBL" id="KAL3668330.1"/>
    </source>
</evidence>